<sequence length="412" mass="45799">MVGKVDKVSKLESSSANRHLRQLSGSSGISKVSTSKRVSCLKESEAKKLVSRSSNNHRDGIKTITAKSPSAKSNGATLLNKPSSSNIRQNATWGSRLLCYFGWSPKPSKPEQAIARPIKAATEVKTGEPSSKKVSKVEPIMKMQTPKTSGPMKAATEVKTGEPSSKKVSKVEPIMKMQTPKTSGPMNPSTSKFHIHQPRKEPSPNNLRKKVEKSEVVKDSVVAPKRKKIDKMERPKASTVQKPVDPQGSLGIQKREIQREEKLQTSVPEVSAAPVKKIGTTKTSMQYHADPDERNHPSSSHYEPYADDYYEDAPIYHIKWDADDEDHWRCGQTCLYCEKDLSCSPDGVDHGPRDDDDEFKEYKYRIEFTPQLLPAVDFLPCGHAFHTKCLTDYAVPESESADPVCVLCLTMF</sequence>
<feature type="compositionally biased region" description="Basic and acidic residues" evidence="1">
    <location>
        <begin position="1"/>
        <end position="10"/>
    </location>
</feature>
<proteinExistence type="predicted"/>
<gene>
    <name evidence="2" type="ORF">CTI12_AA382670</name>
</gene>
<feature type="region of interest" description="Disordered" evidence="1">
    <location>
        <begin position="120"/>
        <end position="254"/>
    </location>
</feature>
<feature type="region of interest" description="Disordered" evidence="1">
    <location>
        <begin position="1"/>
        <end position="86"/>
    </location>
</feature>
<evidence type="ECO:0000313" key="2">
    <source>
        <dbReference type="EMBL" id="PWA60111.1"/>
    </source>
</evidence>
<evidence type="ECO:0000256" key="1">
    <source>
        <dbReference type="SAM" id="MobiDB-lite"/>
    </source>
</evidence>
<dbReference type="Proteomes" id="UP000245207">
    <property type="component" value="Unassembled WGS sequence"/>
</dbReference>
<comment type="caution">
    <text evidence="2">The sequence shown here is derived from an EMBL/GenBank/DDBJ whole genome shotgun (WGS) entry which is preliminary data.</text>
</comment>
<feature type="compositionally biased region" description="Low complexity" evidence="1">
    <location>
        <begin position="24"/>
        <end position="36"/>
    </location>
</feature>
<dbReference type="AlphaFoldDB" id="A0A2U1MFR1"/>
<dbReference type="EMBL" id="PKPP01005439">
    <property type="protein sequence ID" value="PWA60111.1"/>
    <property type="molecule type" value="Genomic_DNA"/>
</dbReference>
<keyword evidence="3" id="KW-1185">Reference proteome</keyword>
<feature type="compositionally biased region" description="Polar residues" evidence="1">
    <location>
        <begin position="65"/>
        <end position="86"/>
    </location>
</feature>
<accession>A0A2U1MFR1</accession>
<dbReference type="OrthoDB" id="1887047at2759"/>
<feature type="compositionally biased region" description="Polar residues" evidence="1">
    <location>
        <begin position="179"/>
        <end position="192"/>
    </location>
</feature>
<protein>
    <submittedName>
        <fullName evidence="2">Zinc finger, RING/FYVE/PHD-type</fullName>
    </submittedName>
</protein>
<dbReference type="PANTHER" id="PTHR31150:SF6">
    <property type="entry name" value="ZINC ION BINDING PROTEIN"/>
    <property type="match status" value="1"/>
</dbReference>
<name>A0A2U1MFR1_ARTAN</name>
<dbReference type="PANTHER" id="PTHR31150">
    <property type="entry name" value="EXPRESSED PROTEIN"/>
    <property type="match status" value="1"/>
</dbReference>
<feature type="region of interest" description="Disordered" evidence="1">
    <location>
        <begin position="282"/>
        <end position="304"/>
    </location>
</feature>
<evidence type="ECO:0000313" key="3">
    <source>
        <dbReference type="Proteomes" id="UP000245207"/>
    </source>
</evidence>
<organism evidence="2 3">
    <name type="scientific">Artemisia annua</name>
    <name type="common">Sweet wormwood</name>
    <dbReference type="NCBI Taxonomy" id="35608"/>
    <lineage>
        <taxon>Eukaryota</taxon>
        <taxon>Viridiplantae</taxon>
        <taxon>Streptophyta</taxon>
        <taxon>Embryophyta</taxon>
        <taxon>Tracheophyta</taxon>
        <taxon>Spermatophyta</taxon>
        <taxon>Magnoliopsida</taxon>
        <taxon>eudicotyledons</taxon>
        <taxon>Gunneridae</taxon>
        <taxon>Pentapetalae</taxon>
        <taxon>asterids</taxon>
        <taxon>campanulids</taxon>
        <taxon>Asterales</taxon>
        <taxon>Asteraceae</taxon>
        <taxon>Asteroideae</taxon>
        <taxon>Anthemideae</taxon>
        <taxon>Artemisiinae</taxon>
        <taxon>Artemisia</taxon>
    </lineage>
</organism>
<reference evidence="2 3" key="1">
    <citation type="journal article" date="2018" name="Mol. Plant">
        <title>The genome of Artemisia annua provides insight into the evolution of Asteraceae family and artemisinin biosynthesis.</title>
        <authorList>
            <person name="Shen Q."/>
            <person name="Zhang L."/>
            <person name="Liao Z."/>
            <person name="Wang S."/>
            <person name="Yan T."/>
            <person name="Shi P."/>
            <person name="Liu M."/>
            <person name="Fu X."/>
            <person name="Pan Q."/>
            <person name="Wang Y."/>
            <person name="Lv Z."/>
            <person name="Lu X."/>
            <person name="Zhang F."/>
            <person name="Jiang W."/>
            <person name="Ma Y."/>
            <person name="Chen M."/>
            <person name="Hao X."/>
            <person name="Li L."/>
            <person name="Tang Y."/>
            <person name="Lv G."/>
            <person name="Zhou Y."/>
            <person name="Sun X."/>
            <person name="Brodelius P.E."/>
            <person name="Rose J.K.C."/>
            <person name="Tang K."/>
        </authorList>
    </citation>
    <scope>NUCLEOTIDE SEQUENCE [LARGE SCALE GENOMIC DNA]</scope>
    <source>
        <strain evidence="3">cv. Huhao1</strain>
        <tissue evidence="2">Leaf</tissue>
    </source>
</reference>